<keyword evidence="3" id="KW-1185">Reference proteome</keyword>
<reference evidence="2" key="1">
    <citation type="journal article" date="2022" name="bioRxiv">
        <title>Sequencing and chromosome-scale assembly of the giantPleurodeles waltlgenome.</title>
        <authorList>
            <person name="Brown T."/>
            <person name="Elewa A."/>
            <person name="Iarovenko S."/>
            <person name="Subramanian E."/>
            <person name="Araus A.J."/>
            <person name="Petzold A."/>
            <person name="Susuki M."/>
            <person name="Suzuki K.-i.T."/>
            <person name="Hayashi T."/>
            <person name="Toyoda A."/>
            <person name="Oliveira C."/>
            <person name="Osipova E."/>
            <person name="Leigh N.D."/>
            <person name="Simon A."/>
            <person name="Yun M.H."/>
        </authorList>
    </citation>
    <scope>NUCLEOTIDE SEQUENCE</scope>
    <source>
        <strain evidence="2">20211129_DDA</strain>
        <tissue evidence="2">Liver</tissue>
    </source>
</reference>
<protein>
    <submittedName>
        <fullName evidence="2">Uncharacterized protein</fullName>
    </submittedName>
</protein>
<organism evidence="2 3">
    <name type="scientific">Pleurodeles waltl</name>
    <name type="common">Iberian ribbed newt</name>
    <dbReference type="NCBI Taxonomy" id="8319"/>
    <lineage>
        <taxon>Eukaryota</taxon>
        <taxon>Metazoa</taxon>
        <taxon>Chordata</taxon>
        <taxon>Craniata</taxon>
        <taxon>Vertebrata</taxon>
        <taxon>Euteleostomi</taxon>
        <taxon>Amphibia</taxon>
        <taxon>Batrachia</taxon>
        <taxon>Caudata</taxon>
        <taxon>Salamandroidea</taxon>
        <taxon>Salamandridae</taxon>
        <taxon>Pleurodelinae</taxon>
        <taxon>Pleurodeles</taxon>
    </lineage>
</organism>
<feature type="compositionally biased region" description="Low complexity" evidence="1">
    <location>
        <begin position="18"/>
        <end position="31"/>
    </location>
</feature>
<dbReference type="Proteomes" id="UP001066276">
    <property type="component" value="Chromosome 3_2"/>
</dbReference>
<proteinExistence type="predicted"/>
<sequence length="146" mass="16424">MLRDTSTQKHSHSRAGRPHQTTLQGTTTRQPRTPPHCRRPSRENGPRGTATGTEEEAYTRPQPRQGGEKRCDPFHDDLLPEDGPSLLDGLPDIDKENVISAKDGQDETLKVFLTPEMLKAEFTLINDQHMSAEQSLRYVYSSSRVS</sequence>
<comment type="caution">
    <text evidence="2">The sequence shown here is derived from an EMBL/GenBank/DDBJ whole genome shotgun (WGS) entry which is preliminary data.</text>
</comment>
<evidence type="ECO:0000313" key="3">
    <source>
        <dbReference type="Proteomes" id="UP001066276"/>
    </source>
</evidence>
<accession>A0AAV7TH27</accession>
<feature type="region of interest" description="Disordered" evidence="1">
    <location>
        <begin position="1"/>
        <end position="92"/>
    </location>
</feature>
<gene>
    <name evidence="2" type="ORF">NDU88_001010</name>
</gene>
<evidence type="ECO:0000256" key="1">
    <source>
        <dbReference type="SAM" id="MobiDB-lite"/>
    </source>
</evidence>
<feature type="compositionally biased region" description="Basic and acidic residues" evidence="1">
    <location>
        <begin position="66"/>
        <end position="78"/>
    </location>
</feature>
<dbReference type="EMBL" id="JANPWB010000006">
    <property type="protein sequence ID" value="KAJ1175723.1"/>
    <property type="molecule type" value="Genomic_DNA"/>
</dbReference>
<name>A0AAV7TH27_PLEWA</name>
<evidence type="ECO:0000313" key="2">
    <source>
        <dbReference type="EMBL" id="KAJ1175723.1"/>
    </source>
</evidence>
<dbReference type="AlphaFoldDB" id="A0AAV7TH27"/>